<evidence type="ECO:0000259" key="8">
    <source>
        <dbReference type="PROSITE" id="PS51873"/>
    </source>
</evidence>
<dbReference type="SUPFAM" id="SSF57850">
    <property type="entry name" value="RING/U-box"/>
    <property type="match status" value="1"/>
</dbReference>
<dbReference type="OrthoDB" id="1431934at2759"/>
<dbReference type="GO" id="GO:0004842">
    <property type="term" value="F:ubiquitin-protein transferase activity"/>
    <property type="evidence" value="ECO:0007669"/>
    <property type="project" value="InterPro"/>
</dbReference>
<keyword evidence="3" id="KW-0677">Repeat</keyword>
<evidence type="ECO:0000313" key="9">
    <source>
        <dbReference type="EMBL" id="OIW24407.1"/>
    </source>
</evidence>
<evidence type="ECO:0000256" key="2">
    <source>
        <dbReference type="ARBA" id="ARBA00022723"/>
    </source>
</evidence>
<dbReference type="GO" id="GO:0008270">
    <property type="term" value="F:zinc ion binding"/>
    <property type="evidence" value="ECO:0007669"/>
    <property type="project" value="UniProtKB-KW"/>
</dbReference>
<feature type="domain" description="RING-type" evidence="8">
    <location>
        <begin position="225"/>
        <end position="603"/>
    </location>
</feature>
<dbReference type="AlphaFoldDB" id="A0A1J7I9Q9"/>
<feature type="compositionally biased region" description="Low complexity" evidence="7">
    <location>
        <begin position="31"/>
        <end position="50"/>
    </location>
</feature>
<evidence type="ECO:0000256" key="1">
    <source>
        <dbReference type="ARBA" id="ARBA00022679"/>
    </source>
</evidence>
<accession>A0A1J7I9Q9</accession>
<keyword evidence="6" id="KW-0862">Zinc</keyword>
<feature type="region of interest" description="Disordered" evidence="7">
    <location>
        <begin position="672"/>
        <end position="722"/>
    </location>
</feature>
<dbReference type="EMBL" id="KV875103">
    <property type="protein sequence ID" value="OIW24407.1"/>
    <property type="molecule type" value="Genomic_DNA"/>
</dbReference>
<keyword evidence="10" id="KW-1185">Reference proteome</keyword>
<keyword evidence="5" id="KW-0833">Ubl conjugation pathway</keyword>
<dbReference type="Proteomes" id="UP000182658">
    <property type="component" value="Unassembled WGS sequence"/>
</dbReference>
<evidence type="ECO:0000256" key="7">
    <source>
        <dbReference type="SAM" id="MobiDB-lite"/>
    </source>
</evidence>
<dbReference type="STRING" id="1408157.A0A1J7I9Q9"/>
<keyword evidence="1" id="KW-0808">Transferase</keyword>
<dbReference type="InterPro" id="IPR044066">
    <property type="entry name" value="TRIAD_supradom"/>
</dbReference>
<protein>
    <recommendedName>
        <fullName evidence="8">RING-type domain-containing protein</fullName>
    </recommendedName>
</protein>
<gene>
    <name evidence="9" type="ORF">CONLIGDRAFT_648571</name>
</gene>
<keyword evidence="4" id="KW-0863">Zinc-finger</keyword>
<evidence type="ECO:0000256" key="6">
    <source>
        <dbReference type="ARBA" id="ARBA00022833"/>
    </source>
</evidence>
<evidence type="ECO:0000256" key="5">
    <source>
        <dbReference type="ARBA" id="ARBA00022786"/>
    </source>
</evidence>
<evidence type="ECO:0000256" key="3">
    <source>
        <dbReference type="ARBA" id="ARBA00022737"/>
    </source>
</evidence>
<name>A0A1J7I9Q9_9PEZI</name>
<evidence type="ECO:0000256" key="4">
    <source>
        <dbReference type="ARBA" id="ARBA00022771"/>
    </source>
</evidence>
<dbReference type="InParanoid" id="A0A1J7I9Q9"/>
<dbReference type="Pfam" id="PF22191">
    <property type="entry name" value="IBR_1"/>
    <property type="match status" value="1"/>
</dbReference>
<dbReference type="PANTHER" id="PTHR11685">
    <property type="entry name" value="RBR FAMILY RING FINGER AND IBR DOMAIN-CONTAINING"/>
    <property type="match status" value="1"/>
</dbReference>
<feature type="compositionally biased region" description="Basic and acidic residues" evidence="7">
    <location>
        <begin position="86"/>
        <end position="95"/>
    </location>
</feature>
<feature type="compositionally biased region" description="Basic and acidic residues" evidence="7">
    <location>
        <begin position="685"/>
        <end position="696"/>
    </location>
</feature>
<feature type="compositionally biased region" description="Acidic residues" evidence="7">
    <location>
        <begin position="697"/>
        <end position="713"/>
    </location>
</feature>
<keyword evidence="2" id="KW-0479">Metal-binding</keyword>
<dbReference type="InterPro" id="IPR031127">
    <property type="entry name" value="E3_UB_ligase_RBR"/>
</dbReference>
<proteinExistence type="predicted"/>
<dbReference type="PROSITE" id="PS51873">
    <property type="entry name" value="TRIAD"/>
    <property type="match status" value="1"/>
</dbReference>
<reference evidence="9 10" key="1">
    <citation type="submission" date="2016-10" db="EMBL/GenBank/DDBJ databases">
        <title>Draft genome sequence of Coniochaeta ligniaria NRRL30616, a lignocellulolytic fungus for bioabatement of inhibitors in plant biomass hydrolysates.</title>
        <authorList>
            <consortium name="DOE Joint Genome Institute"/>
            <person name="Jimenez D.J."/>
            <person name="Hector R.E."/>
            <person name="Riley R."/>
            <person name="Sun H."/>
            <person name="Grigoriev I.V."/>
            <person name="Van Elsas J.D."/>
            <person name="Nichols N.N."/>
        </authorList>
    </citation>
    <scope>NUCLEOTIDE SEQUENCE [LARGE SCALE GENOMIC DNA]</scope>
    <source>
        <strain evidence="9 10">NRRL 30616</strain>
    </source>
</reference>
<dbReference type="CDD" id="cd20336">
    <property type="entry name" value="Rcat_RBR"/>
    <property type="match status" value="1"/>
</dbReference>
<feature type="region of interest" description="Disordered" evidence="7">
    <location>
        <begin position="1"/>
        <end position="105"/>
    </location>
</feature>
<sequence>MSSLSNLGGSMRGDLGRTRPLTPENAHTEDSSPTASLDTSPSSLTTTVDTAWKNSTSPPYQRRQCEAASPSSFPGALPSLPSMFPTDERIDRDDGATPQTSATTAPLTVAVHRHEHNANEVETPENDQLTVKKSMDGDSTTMPILSIDEFSAILGENLTLRAVNALLTTEDCPSPPAAKGQAIMLWDESEYPAPNVDSKLTLDKAWEFACWLVDTLKRVSCCGVGLRTCSVCLESKVATDPLRGIRPPPCWLRDNMFLWIIGDFAPSPSCCRSVICNGCFFEGVARNINPGFIQDLNMAGPWIRCPSKTCSQRMSIRDEARLKRFADHGSMLQERGAIEFRNALALREQMLHIQPPFSAEVLKMSTFVYMSLSISRCISKLLDQDLGPKPEVELLPFASKDGSRTLYVPVAMGLFRNRTSPLTIEDNRWSYGRCDICLETYISMPSDAPEQDARFAEVSAYFPDWNLPFRSILLLPDCPSAGRLNVCRICMDELIEEAVRRGEAAAGIGCPGGCGERLTDEDVRRLASPWSLDVYEARPNLLKHQDTTKQCPKCGIFIEKVGGCNHMICGIRSCRHTFCWECLADFRGIHSRNAWYDRRHEFVGSGRTLEEERQVFLVAGFEQWLDEYVYEPYGEPPNPPWLENPPYLLWLENQTHEWMQSEYQDWLSHEDDTTAIPTSNGHHPHCSEHVEFRYNDPGDEDDDDDSNDSDPEDYPTITTENARAIVREALSGLSGR</sequence>
<evidence type="ECO:0000313" key="10">
    <source>
        <dbReference type="Proteomes" id="UP000182658"/>
    </source>
</evidence>
<dbReference type="GO" id="GO:0016567">
    <property type="term" value="P:protein ubiquitination"/>
    <property type="evidence" value="ECO:0007669"/>
    <property type="project" value="InterPro"/>
</dbReference>
<organism evidence="9 10">
    <name type="scientific">Coniochaeta ligniaria NRRL 30616</name>
    <dbReference type="NCBI Taxonomy" id="1408157"/>
    <lineage>
        <taxon>Eukaryota</taxon>
        <taxon>Fungi</taxon>
        <taxon>Dikarya</taxon>
        <taxon>Ascomycota</taxon>
        <taxon>Pezizomycotina</taxon>
        <taxon>Sordariomycetes</taxon>
        <taxon>Sordariomycetidae</taxon>
        <taxon>Coniochaetales</taxon>
        <taxon>Coniochaetaceae</taxon>
        <taxon>Coniochaeta</taxon>
    </lineage>
</organism>
<dbReference type="Gene3D" id="1.20.120.1750">
    <property type="match status" value="1"/>
</dbReference>